<name>A0A9P6NPC2_9BASI</name>
<gene>
    <name evidence="8" type="ORF">CROQUDRAFT_62052</name>
</gene>
<dbReference type="GO" id="GO:0001664">
    <property type="term" value="F:G protein-coupled receptor binding"/>
    <property type="evidence" value="ECO:0007669"/>
    <property type="project" value="InterPro"/>
</dbReference>
<keyword evidence="5" id="KW-0807">Transducer</keyword>
<dbReference type="SMART" id="SM00275">
    <property type="entry name" value="G_alpha"/>
    <property type="match status" value="1"/>
</dbReference>
<evidence type="ECO:0000313" key="9">
    <source>
        <dbReference type="Proteomes" id="UP000886653"/>
    </source>
</evidence>
<dbReference type="FunFam" id="3.40.50.300:FF:000051">
    <property type="entry name" value="Guanine nucleotide-binding protein subunit alpha"/>
    <property type="match status" value="1"/>
</dbReference>
<dbReference type="GO" id="GO:0000750">
    <property type="term" value="P:pheromone-dependent signal transduction involved in conjugation with cellular fusion"/>
    <property type="evidence" value="ECO:0007669"/>
    <property type="project" value="TreeGrafter"/>
</dbReference>
<protein>
    <submittedName>
        <fullName evidence="8">Uncharacterized protein</fullName>
    </submittedName>
</protein>
<reference evidence="8" key="1">
    <citation type="submission" date="2013-11" db="EMBL/GenBank/DDBJ databases">
        <title>Genome sequence of the fusiform rust pathogen reveals effectors for host alternation and coevolution with pine.</title>
        <authorList>
            <consortium name="DOE Joint Genome Institute"/>
            <person name="Smith K."/>
            <person name="Pendleton A."/>
            <person name="Kubisiak T."/>
            <person name="Anderson C."/>
            <person name="Salamov A."/>
            <person name="Aerts A."/>
            <person name="Riley R."/>
            <person name="Clum A."/>
            <person name="Lindquist E."/>
            <person name="Ence D."/>
            <person name="Campbell M."/>
            <person name="Kronenberg Z."/>
            <person name="Feau N."/>
            <person name="Dhillon B."/>
            <person name="Hamelin R."/>
            <person name="Burleigh J."/>
            <person name="Smith J."/>
            <person name="Yandell M."/>
            <person name="Nelson C."/>
            <person name="Grigoriev I."/>
            <person name="Davis J."/>
        </authorList>
    </citation>
    <scope>NUCLEOTIDE SEQUENCE</scope>
    <source>
        <strain evidence="8">G11</strain>
    </source>
</reference>
<accession>A0A9P6NPC2</accession>
<evidence type="ECO:0000256" key="4">
    <source>
        <dbReference type="ARBA" id="ARBA00023134"/>
    </source>
</evidence>
<feature type="binding site" evidence="7">
    <location>
        <position position="59"/>
    </location>
    <ligand>
        <name>Mg(2+)</name>
        <dbReference type="ChEBI" id="CHEBI:18420"/>
    </ligand>
</feature>
<dbReference type="Proteomes" id="UP000886653">
    <property type="component" value="Unassembled WGS sequence"/>
</dbReference>
<dbReference type="PRINTS" id="PR00318">
    <property type="entry name" value="GPROTEINA"/>
</dbReference>
<dbReference type="GO" id="GO:0003924">
    <property type="term" value="F:GTPase activity"/>
    <property type="evidence" value="ECO:0007669"/>
    <property type="project" value="InterPro"/>
</dbReference>
<dbReference type="PANTHER" id="PTHR10218">
    <property type="entry name" value="GTP-BINDING PROTEIN ALPHA SUBUNIT"/>
    <property type="match status" value="1"/>
</dbReference>
<dbReference type="GO" id="GO:0005737">
    <property type="term" value="C:cytoplasm"/>
    <property type="evidence" value="ECO:0007669"/>
    <property type="project" value="TreeGrafter"/>
</dbReference>
<feature type="binding site" evidence="6">
    <location>
        <begin position="55"/>
        <end position="60"/>
    </location>
    <ligand>
        <name>GTP</name>
        <dbReference type="ChEBI" id="CHEBI:37565"/>
    </ligand>
</feature>
<evidence type="ECO:0000256" key="1">
    <source>
        <dbReference type="ARBA" id="ARBA00007976"/>
    </source>
</evidence>
<keyword evidence="2 7" id="KW-0479">Metal-binding</keyword>
<dbReference type="InterPro" id="IPR027417">
    <property type="entry name" value="P-loop_NTPase"/>
</dbReference>
<comment type="caution">
    <text evidence="8">The sequence shown here is derived from an EMBL/GenBank/DDBJ whole genome shotgun (WGS) entry which is preliminary data.</text>
</comment>
<dbReference type="OrthoDB" id="5817230at2759"/>
<keyword evidence="7" id="KW-0460">Magnesium</keyword>
<dbReference type="Gene3D" id="1.10.400.10">
    <property type="entry name" value="GI Alpha 1, domain 2-like"/>
    <property type="match status" value="1"/>
</dbReference>
<dbReference type="InterPro" id="IPR001019">
    <property type="entry name" value="Gprotein_alpha_su"/>
</dbReference>
<comment type="similarity">
    <text evidence="1">Belongs to the G-alpha family. G(q) subfamily.</text>
</comment>
<evidence type="ECO:0000256" key="5">
    <source>
        <dbReference type="ARBA" id="ARBA00023224"/>
    </source>
</evidence>
<dbReference type="GO" id="GO:0005834">
    <property type="term" value="C:heterotrimeric G-protein complex"/>
    <property type="evidence" value="ECO:0007669"/>
    <property type="project" value="InterPro"/>
</dbReference>
<dbReference type="PROSITE" id="PS51882">
    <property type="entry name" value="G_ALPHA"/>
    <property type="match status" value="1"/>
</dbReference>
<keyword evidence="9" id="KW-1185">Reference proteome</keyword>
<evidence type="ECO:0000256" key="7">
    <source>
        <dbReference type="PIRSR" id="PIRSR601019-2"/>
    </source>
</evidence>
<feature type="binding site" evidence="7">
    <location>
        <position position="193"/>
    </location>
    <ligand>
        <name>Mg(2+)</name>
        <dbReference type="ChEBI" id="CHEBI:18420"/>
    </ligand>
</feature>
<dbReference type="PRINTS" id="PR01241">
    <property type="entry name" value="GPROTEINAFNG"/>
</dbReference>
<dbReference type="InterPro" id="IPR011025">
    <property type="entry name" value="GproteinA_insert"/>
</dbReference>
<feature type="binding site" evidence="6">
    <location>
        <begin position="187"/>
        <end position="193"/>
    </location>
    <ligand>
        <name>GTP</name>
        <dbReference type="ChEBI" id="CHEBI:37565"/>
    </ligand>
</feature>
<evidence type="ECO:0000256" key="2">
    <source>
        <dbReference type="ARBA" id="ARBA00022723"/>
    </source>
</evidence>
<keyword evidence="4 6" id="KW-0342">GTP-binding</keyword>
<dbReference type="SUPFAM" id="SSF52540">
    <property type="entry name" value="P-loop containing nucleoside triphosphate hydrolases"/>
    <property type="match status" value="1"/>
</dbReference>
<evidence type="ECO:0000256" key="3">
    <source>
        <dbReference type="ARBA" id="ARBA00022741"/>
    </source>
</evidence>
<dbReference type="Gene3D" id="3.40.50.300">
    <property type="entry name" value="P-loop containing nucleotide triphosphate hydrolases"/>
    <property type="match status" value="1"/>
</dbReference>
<feature type="binding site" evidence="6">
    <location>
        <begin position="281"/>
        <end position="284"/>
    </location>
    <ligand>
        <name>GTP</name>
        <dbReference type="ChEBI" id="CHEBI:37565"/>
    </ligand>
</feature>
<sequence length="364" mass="42068">MSMSPVQILKICLPTDEDPELSEKLIKSKNIDRQLKEDKRDMDNEVKILLLGAGESGKTTILKQMQILHGGGGFSTEQLERYRQQVFKNIYDGMKACLDIMSRDQIMFNDRTLFAFVPLFSSYAKLEAGKAHQGTYLETLRRLWKDEGVRKAMCKVDSAVPASMHYFYPHLDRIFKPTFVPTNQDILQCREQTIGITEMTFNVSELRYRMVDVGGQRSERKKWMHCFEHVTSIIFLVAISGYDAPVLEDPDTNQLQEALNVFDSIVNSKWFVETAFVLFMNKIDLFKEKIAHSSIRQHFPDYPGHDTDVQAAQTYFKNKFLLLNHSRERVIYTHFTCATDTSLMKVVMGSVTKTILEQNLRMLD</sequence>
<feature type="binding site" evidence="6">
    <location>
        <begin position="212"/>
        <end position="216"/>
    </location>
    <ligand>
        <name>GTP</name>
        <dbReference type="ChEBI" id="CHEBI:37565"/>
    </ligand>
</feature>
<evidence type="ECO:0000256" key="6">
    <source>
        <dbReference type="PIRSR" id="PIRSR601019-1"/>
    </source>
</evidence>
<dbReference type="GO" id="GO:0007186">
    <property type="term" value="P:G protein-coupled receptor signaling pathway"/>
    <property type="evidence" value="ECO:0007669"/>
    <property type="project" value="InterPro"/>
</dbReference>
<dbReference type="SUPFAM" id="SSF47895">
    <property type="entry name" value="Transducin (alpha subunit), insertion domain"/>
    <property type="match status" value="1"/>
</dbReference>
<dbReference type="AlphaFoldDB" id="A0A9P6NPC2"/>
<feature type="binding site" evidence="6">
    <location>
        <position position="338"/>
    </location>
    <ligand>
        <name>GTP</name>
        <dbReference type="ChEBI" id="CHEBI:37565"/>
    </ligand>
</feature>
<dbReference type="GO" id="GO:0031683">
    <property type="term" value="F:G-protein beta/gamma-subunit complex binding"/>
    <property type="evidence" value="ECO:0007669"/>
    <property type="project" value="InterPro"/>
</dbReference>
<dbReference type="GO" id="GO:0005525">
    <property type="term" value="F:GTP binding"/>
    <property type="evidence" value="ECO:0007669"/>
    <property type="project" value="UniProtKB-KW"/>
</dbReference>
<dbReference type="CDD" id="cd00066">
    <property type="entry name" value="G-alpha"/>
    <property type="match status" value="1"/>
</dbReference>
<dbReference type="Pfam" id="PF00503">
    <property type="entry name" value="G-alpha"/>
    <property type="match status" value="1"/>
</dbReference>
<keyword evidence="3 6" id="KW-0547">Nucleotide-binding</keyword>
<organism evidence="8 9">
    <name type="scientific">Cronartium quercuum f. sp. fusiforme G11</name>
    <dbReference type="NCBI Taxonomy" id="708437"/>
    <lineage>
        <taxon>Eukaryota</taxon>
        <taxon>Fungi</taxon>
        <taxon>Dikarya</taxon>
        <taxon>Basidiomycota</taxon>
        <taxon>Pucciniomycotina</taxon>
        <taxon>Pucciniomycetes</taxon>
        <taxon>Pucciniales</taxon>
        <taxon>Coleosporiaceae</taxon>
        <taxon>Cronartium</taxon>
    </lineage>
</organism>
<dbReference type="PANTHER" id="PTHR10218:SF242">
    <property type="entry name" value="GUANINE NUCLEOTIDE-BINDING PROTEIN ALPHA-1 SUBUNIT"/>
    <property type="match status" value="1"/>
</dbReference>
<dbReference type="EMBL" id="MU167251">
    <property type="protein sequence ID" value="KAG0147166.1"/>
    <property type="molecule type" value="Genomic_DNA"/>
</dbReference>
<dbReference type="InterPro" id="IPR002975">
    <property type="entry name" value="Fungi_Gprotein_alpha"/>
</dbReference>
<evidence type="ECO:0000313" key="8">
    <source>
        <dbReference type="EMBL" id="KAG0147166.1"/>
    </source>
</evidence>
<proteinExistence type="inferred from homology"/>
<dbReference type="GO" id="GO:0046872">
    <property type="term" value="F:metal ion binding"/>
    <property type="evidence" value="ECO:0007669"/>
    <property type="project" value="UniProtKB-KW"/>
</dbReference>